<comment type="similarity">
    <text evidence="1">Belongs to the 4-hydroxybenzoyl-CoA thioesterase family.</text>
</comment>
<dbReference type="GO" id="GO:0047617">
    <property type="term" value="F:fatty acyl-CoA hydrolase activity"/>
    <property type="evidence" value="ECO:0007669"/>
    <property type="project" value="TreeGrafter"/>
</dbReference>
<dbReference type="Pfam" id="PF13279">
    <property type="entry name" value="4HBT_2"/>
    <property type="match status" value="1"/>
</dbReference>
<evidence type="ECO:0000313" key="3">
    <source>
        <dbReference type="EMBL" id="QBZ83577.1"/>
    </source>
</evidence>
<dbReference type="InterPro" id="IPR029069">
    <property type="entry name" value="HotDog_dom_sf"/>
</dbReference>
<keyword evidence="2" id="KW-0378">Hydrolase</keyword>
<accession>A0A4P7P0I2</accession>
<dbReference type="AlphaFoldDB" id="A0A4P7P0I2"/>
<evidence type="ECO:0000256" key="2">
    <source>
        <dbReference type="ARBA" id="ARBA00022801"/>
    </source>
</evidence>
<sequence>MKWQHPSPFILEHTVSEEDLDFLRHVNNKKYLNWLEWVSWQHSLSVGIDQALQQKVGKIMVVKQHELNYHAGCFLDDELLIGTWVGEQIGCCQRKRFYQIFRKSDQRLVFSGHTLWACMDLKTYRASVIPDEFIQPYLKH</sequence>
<proteinExistence type="inferred from homology"/>
<dbReference type="RefSeq" id="WP_135796182.1">
    <property type="nucleotide sequence ID" value="NZ_CP032096.1"/>
</dbReference>
<dbReference type="PANTHER" id="PTHR31793:SF27">
    <property type="entry name" value="NOVEL THIOESTERASE SUPERFAMILY DOMAIN AND SAPOSIN A-TYPE DOMAIN CONTAINING PROTEIN (0610012H03RIK)"/>
    <property type="match status" value="1"/>
</dbReference>
<dbReference type="Gene3D" id="3.10.129.10">
    <property type="entry name" value="Hotdog Thioesterase"/>
    <property type="match status" value="1"/>
</dbReference>
<dbReference type="OrthoDB" id="9801517at2"/>
<organism evidence="3 4">
    <name type="scientific">Hydrogenovibrio crunogenus</name>
    <dbReference type="NCBI Taxonomy" id="39765"/>
    <lineage>
        <taxon>Bacteria</taxon>
        <taxon>Pseudomonadati</taxon>
        <taxon>Pseudomonadota</taxon>
        <taxon>Gammaproteobacteria</taxon>
        <taxon>Thiotrichales</taxon>
        <taxon>Piscirickettsiaceae</taxon>
        <taxon>Hydrogenovibrio</taxon>
    </lineage>
</organism>
<dbReference type="InterPro" id="IPR050563">
    <property type="entry name" value="4-hydroxybenzoyl-CoA_TE"/>
</dbReference>
<dbReference type="SUPFAM" id="SSF54637">
    <property type="entry name" value="Thioesterase/thiol ester dehydrase-isomerase"/>
    <property type="match status" value="1"/>
</dbReference>
<dbReference type="Proteomes" id="UP000296201">
    <property type="component" value="Chromosome"/>
</dbReference>
<evidence type="ECO:0000256" key="1">
    <source>
        <dbReference type="ARBA" id="ARBA00005953"/>
    </source>
</evidence>
<dbReference type="EMBL" id="CP032096">
    <property type="protein sequence ID" value="QBZ83577.1"/>
    <property type="molecule type" value="Genomic_DNA"/>
</dbReference>
<name>A0A4P7P0I2_9GAMM</name>
<dbReference type="PANTHER" id="PTHR31793">
    <property type="entry name" value="4-HYDROXYBENZOYL-COA THIOESTERASE FAMILY MEMBER"/>
    <property type="match status" value="1"/>
</dbReference>
<evidence type="ECO:0000313" key="4">
    <source>
        <dbReference type="Proteomes" id="UP000296201"/>
    </source>
</evidence>
<gene>
    <name evidence="3" type="ORF">GHNINEIG_01637</name>
</gene>
<keyword evidence="4" id="KW-1185">Reference proteome</keyword>
<dbReference type="CDD" id="cd00586">
    <property type="entry name" value="4HBT"/>
    <property type="match status" value="1"/>
</dbReference>
<protein>
    <submittedName>
        <fullName evidence="3">4-hydroxybenzoyl-CoA thioesterase</fullName>
    </submittedName>
</protein>
<reference evidence="3 4" key="1">
    <citation type="submission" date="2018-08" db="EMBL/GenBank/DDBJ databases">
        <title>Horizontal acquisition of hydrogen conversion ability and other habitat adaptations in Hydrogenovibrio crunogenus strains.</title>
        <authorList>
            <person name="Gonnella G."/>
            <person name="Adam N."/>
            <person name="Perner M."/>
        </authorList>
    </citation>
    <scope>NUCLEOTIDE SEQUENCE [LARGE SCALE GENOMIC DNA]</scope>
    <source>
        <strain evidence="3 4">SP-41</strain>
    </source>
</reference>